<comment type="caution">
    <text evidence="1">The sequence shown here is derived from an EMBL/GenBank/DDBJ whole genome shotgun (WGS) entry which is preliminary data.</text>
</comment>
<dbReference type="EMBL" id="LAZR01006860">
    <property type="protein sequence ID" value="KKM89158.1"/>
    <property type="molecule type" value="Genomic_DNA"/>
</dbReference>
<proteinExistence type="predicted"/>
<sequence>MKLKKAIRHLTELQLHDFVREDGCYKKAILLGIEALKEVGEARKLDAVILSLLPGETSEYMTCPKCGEQSPYGYYIDGKWIERKEPWACPNCQSLIVTDKEKGYGLRVESDTEL</sequence>
<reference evidence="1" key="1">
    <citation type="journal article" date="2015" name="Nature">
        <title>Complex archaea that bridge the gap between prokaryotes and eukaryotes.</title>
        <authorList>
            <person name="Spang A."/>
            <person name="Saw J.H."/>
            <person name="Jorgensen S.L."/>
            <person name="Zaremba-Niedzwiedzka K."/>
            <person name="Martijn J."/>
            <person name="Lind A.E."/>
            <person name="van Eijk R."/>
            <person name="Schleper C."/>
            <person name="Guy L."/>
            <person name="Ettema T.J."/>
        </authorList>
    </citation>
    <scope>NUCLEOTIDE SEQUENCE</scope>
</reference>
<protein>
    <submittedName>
        <fullName evidence="1">Uncharacterized protein</fullName>
    </submittedName>
</protein>
<organism evidence="1">
    <name type="scientific">marine sediment metagenome</name>
    <dbReference type="NCBI Taxonomy" id="412755"/>
    <lineage>
        <taxon>unclassified sequences</taxon>
        <taxon>metagenomes</taxon>
        <taxon>ecological metagenomes</taxon>
    </lineage>
</organism>
<accession>A0A0F9L6H6</accession>
<name>A0A0F9L6H6_9ZZZZ</name>
<dbReference type="AlphaFoldDB" id="A0A0F9L6H6"/>
<gene>
    <name evidence="1" type="ORF">LCGC14_1251390</name>
</gene>
<evidence type="ECO:0000313" key="1">
    <source>
        <dbReference type="EMBL" id="KKM89158.1"/>
    </source>
</evidence>